<gene>
    <name evidence="2" type="ORF">OEA41_009603</name>
</gene>
<feature type="compositionally biased region" description="Basic and acidic residues" evidence="1">
    <location>
        <begin position="123"/>
        <end position="136"/>
    </location>
</feature>
<comment type="caution">
    <text evidence="2">The sequence shown here is derived from an EMBL/GenBank/DDBJ whole genome shotgun (WGS) entry which is preliminary data.</text>
</comment>
<organism evidence="2 3">
    <name type="scientific">Lepraria neglecta</name>
    <dbReference type="NCBI Taxonomy" id="209136"/>
    <lineage>
        <taxon>Eukaryota</taxon>
        <taxon>Fungi</taxon>
        <taxon>Dikarya</taxon>
        <taxon>Ascomycota</taxon>
        <taxon>Pezizomycotina</taxon>
        <taxon>Lecanoromycetes</taxon>
        <taxon>OSLEUM clade</taxon>
        <taxon>Lecanoromycetidae</taxon>
        <taxon>Lecanorales</taxon>
        <taxon>Lecanorineae</taxon>
        <taxon>Stereocaulaceae</taxon>
        <taxon>Lepraria</taxon>
    </lineage>
</organism>
<dbReference type="EMBL" id="JASNWA010000009">
    <property type="protein sequence ID" value="KAK3170217.1"/>
    <property type="molecule type" value="Genomic_DNA"/>
</dbReference>
<sequence length="248" mass="28351">MALQVPQNIYQRLVAVIDDLRNAVRQEAAKAFLASLTNVEPVEFHPQTEECGDSLMEFINEDYMTDANSPSYPAPFSPSNKNEDSSLRMTNSQIEGDTCCPAPSPHTVNPISLDTSTTPGPSEHWRESEARQKRGKSDYNMLAAVAQGSSEQARRLQSHLILRHLDIEDDLHQWRRSIAERRNLNGYNTFLTEAKAKLRTERSTRWSGERSSSQAHTEYLARIYSDRTLKDYKRAKQGFQKDLRHGRR</sequence>
<feature type="region of interest" description="Disordered" evidence="1">
    <location>
        <begin position="111"/>
        <end position="136"/>
    </location>
</feature>
<feature type="region of interest" description="Disordered" evidence="1">
    <location>
        <begin position="66"/>
        <end position="91"/>
    </location>
</feature>
<evidence type="ECO:0000313" key="3">
    <source>
        <dbReference type="Proteomes" id="UP001276659"/>
    </source>
</evidence>
<name>A0AAE0DH18_9LECA</name>
<dbReference type="Proteomes" id="UP001276659">
    <property type="component" value="Unassembled WGS sequence"/>
</dbReference>
<evidence type="ECO:0000256" key="1">
    <source>
        <dbReference type="SAM" id="MobiDB-lite"/>
    </source>
</evidence>
<dbReference type="AlphaFoldDB" id="A0AAE0DH18"/>
<reference evidence="2" key="1">
    <citation type="submission" date="2022-11" db="EMBL/GenBank/DDBJ databases">
        <title>Chromosomal genome sequence assembly and mating type (MAT) locus characterization of the leprose asexual lichenized fungus Lepraria neglecta (Nyl.) Erichsen.</title>
        <authorList>
            <person name="Allen J.L."/>
            <person name="Pfeffer B."/>
        </authorList>
    </citation>
    <scope>NUCLEOTIDE SEQUENCE</scope>
    <source>
        <strain evidence="2">Allen 5258</strain>
    </source>
</reference>
<feature type="compositionally biased region" description="Polar residues" evidence="1">
    <location>
        <begin position="111"/>
        <end position="120"/>
    </location>
</feature>
<protein>
    <submittedName>
        <fullName evidence="2">Uncharacterized protein</fullName>
    </submittedName>
</protein>
<accession>A0AAE0DH18</accession>
<evidence type="ECO:0000313" key="2">
    <source>
        <dbReference type="EMBL" id="KAK3170217.1"/>
    </source>
</evidence>
<keyword evidence="3" id="KW-1185">Reference proteome</keyword>
<proteinExistence type="predicted"/>